<gene>
    <name evidence="2" type="ORF">XE03_1080</name>
</gene>
<keyword evidence="2" id="KW-0808">Transferase</keyword>
<dbReference type="GO" id="GO:0016757">
    <property type="term" value="F:glycosyltransferase activity"/>
    <property type="evidence" value="ECO:0007669"/>
    <property type="project" value="TreeGrafter"/>
</dbReference>
<dbReference type="AlphaFoldDB" id="A0A101I0X3"/>
<dbReference type="PANTHER" id="PTHR21015:SF22">
    <property type="entry name" value="GLYCOSYLTRANSFERASE"/>
    <property type="match status" value="1"/>
</dbReference>
<dbReference type="Pfam" id="PF13528">
    <property type="entry name" value="Glyco_trans_1_3"/>
    <property type="match status" value="1"/>
</dbReference>
<dbReference type="SUPFAM" id="SSF53756">
    <property type="entry name" value="UDP-Glycosyltransferase/glycogen phosphorylase"/>
    <property type="match status" value="1"/>
</dbReference>
<accession>A0A101I0X3</accession>
<name>A0A101I0X3_UNCT6</name>
<dbReference type="PANTHER" id="PTHR21015">
    <property type="entry name" value="UDP-N-ACETYLGLUCOSAMINE--N-ACETYLMURAMYL-(PENTAPEPTIDE) PYROPHOSPHORYL-UNDECAPRENOL N-ACETYLGLUCOSAMINE TRANSFERASE 1"/>
    <property type="match status" value="1"/>
</dbReference>
<keyword evidence="1" id="KW-0472">Membrane</keyword>
<evidence type="ECO:0000313" key="2">
    <source>
        <dbReference type="EMBL" id="KUK86991.1"/>
    </source>
</evidence>
<protein>
    <submittedName>
        <fullName evidence="2">Glycosyl transferase family 2</fullName>
    </submittedName>
</protein>
<organism evidence="2 3">
    <name type="scientific">candidate division TA06 bacterium 34_109</name>
    <dbReference type="NCBI Taxonomy" id="1635277"/>
    <lineage>
        <taxon>Bacteria</taxon>
        <taxon>Bacteria division TA06</taxon>
    </lineage>
</organism>
<dbReference type="EMBL" id="LGGX01000009">
    <property type="protein sequence ID" value="KUK86991.1"/>
    <property type="molecule type" value="Genomic_DNA"/>
</dbReference>
<reference evidence="3" key="1">
    <citation type="journal article" date="2015" name="MBio">
        <title>Genome-Resolved Metagenomic Analysis Reveals Roles for Candidate Phyla and Other Microbial Community Members in Biogeochemical Transformations in Oil Reservoirs.</title>
        <authorList>
            <person name="Hu P."/>
            <person name="Tom L."/>
            <person name="Singh A."/>
            <person name="Thomas B.C."/>
            <person name="Baker B.J."/>
            <person name="Piceno Y.M."/>
            <person name="Andersen G.L."/>
            <person name="Banfield J.F."/>
        </authorList>
    </citation>
    <scope>NUCLEOTIDE SEQUENCE [LARGE SCALE GENOMIC DNA]</scope>
</reference>
<comment type="caution">
    <text evidence="2">The sequence shown here is derived from an EMBL/GenBank/DDBJ whole genome shotgun (WGS) entry which is preliminary data.</text>
</comment>
<dbReference type="Proteomes" id="UP000053467">
    <property type="component" value="Unassembled WGS sequence"/>
</dbReference>
<keyword evidence="1" id="KW-1133">Transmembrane helix</keyword>
<evidence type="ECO:0000313" key="3">
    <source>
        <dbReference type="Proteomes" id="UP000053467"/>
    </source>
</evidence>
<sequence length="403" mass="47547">MKIIYGVSGHGNGHITRSTYVINFLEKNGCKVKILTYGQGIKYLNIVKKDADYHDISGFDIIYKDGVVRNYRTFYEFLKRFPPNTTKQLIYFFKMLYQYKPDLVISDFEPFSQIFAKTVGIPLININNNITVNILKEIPDRTSFTEKYFAKIVVNIFERKANYHFILSFADKYISRPKESKYKIIVVPPIIRKEVIEIAKEKEYRDFILIYQTSKSMIVRINELIKNFPEVKFVSYGLELEERNNLKKESFSKDNFLKDLSKCKGVITNGGFTLISESLYLKKPIFSVPIKGQYEQRVNSFLIEKMGYGKSSLDFSKEDFKMFLENIEEYKKNLDSYIQDENKIFESKLLKIISKVEPGALNRFYETMFITIIPVIQLNFLKFFFAKIFPIYKKQIKRLRNII</sequence>
<feature type="transmembrane region" description="Helical" evidence="1">
    <location>
        <begin position="368"/>
        <end position="392"/>
    </location>
</feature>
<proteinExistence type="predicted"/>
<keyword evidence="1" id="KW-0812">Transmembrane</keyword>
<evidence type="ECO:0000256" key="1">
    <source>
        <dbReference type="SAM" id="Phobius"/>
    </source>
</evidence>
<dbReference type="PATRIC" id="fig|1635277.3.peg.1326"/>
<dbReference type="Gene3D" id="3.40.50.2000">
    <property type="entry name" value="Glycogen Phosphorylase B"/>
    <property type="match status" value="1"/>
</dbReference>